<evidence type="ECO:0000256" key="8">
    <source>
        <dbReference type="ARBA" id="ARBA00039149"/>
    </source>
</evidence>
<dbReference type="InterPro" id="IPR018317">
    <property type="entry name" value="QueC"/>
</dbReference>
<keyword evidence="3 10" id="KW-0479">Metal-binding</keyword>
<dbReference type="Gene3D" id="3.40.50.620">
    <property type="entry name" value="HUPs"/>
    <property type="match status" value="1"/>
</dbReference>
<dbReference type="RefSeq" id="WP_208344310.1">
    <property type="nucleotide sequence ID" value="NZ_CAWQFN010000491.1"/>
</dbReference>
<feature type="binding site" evidence="10">
    <location>
        <position position="188"/>
    </location>
    <ligand>
        <name>Zn(2+)</name>
        <dbReference type="ChEBI" id="CHEBI:29105"/>
    </ligand>
</feature>
<keyword evidence="5 10" id="KW-0862">Zinc</keyword>
<dbReference type="PANTHER" id="PTHR42914">
    <property type="entry name" value="7-CYANO-7-DEAZAGUANINE SYNTHASE"/>
    <property type="match status" value="1"/>
</dbReference>
<evidence type="ECO:0000256" key="5">
    <source>
        <dbReference type="ARBA" id="ARBA00022833"/>
    </source>
</evidence>
<keyword evidence="4 10" id="KW-0547">Nucleotide-binding</keyword>
<evidence type="ECO:0000256" key="2">
    <source>
        <dbReference type="ARBA" id="ARBA00022598"/>
    </source>
</evidence>
<dbReference type="HAMAP" id="MF_01633">
    <property type="entry name" value="QueC"/>
    <property type="match status" value="1"/>
</dbReference>
<gene>
    <name evidence="10 11" type="primary">queC</name>
    <name evidence="11" type="ORF">G7B40_033390</name>
</gene>
<evidence type="ECO:0000256" key="7">
    <source>
        <dbReference type="ARBA" id="ARBA00037993"/>
    </source>
</evidence>
<evidence type="ECO:0000256" key="4">
    <source>
        <dbReference type="ARBA" id="ARBA00022741"/>
    </source>
</evidence>
<dbReference type="SUPFAM" id="SSF52402">
    <property type="entry name" value="Adenine nucleotide alpha hydrolases-like"/>
    <property type="match status" value="1"/>
</dbReference>
<proteinExistence type="inferred from homology"/>
<dbReference type="PIRSF" id="PIRSF006293">
    <property type="entry name" value="ExsB"/>
    <property type="match status" value="1"/>
</dbReference>
<dbReference type="EC" id="6.3.4.20" evidence="8 10"/>
<dbReference type="AlphaFoldDB" id="A0AAP5MDJ4"/>
<keyword evidence="10" id="KW-0671">Queuosine biosynthesis</keyword>
<feature type="binding site" evidence="10">
    <location>
        <begin position="8"/>
        <end position="18"/>
    </location>
    <ligand>
        <name>ATP</name>
        <dbReference type="ChEBI" id="CHEBI:30616"/>
    </ligand>
</feature>
<evidence type="ECO:0000313" key="12">
    <source>
        <dbReference type="Proteomes" id="UP000667802"/>
    </source>
</evidence>
<comment type="function">
    <text evidence="10">Catalyzes the ATP-dependent conversion of 7-carboxy-7-deazaguanine (CDG) to 7-cyano-7-deazaguanine (preQ(0)).</text>
</comment>
<dbReference type="PANTHER" id="PTHR42914:SF1">
    <property type="entry name" value="7-CYANO-7-DEAZAGUANINE SYNTHASE"/>
    <property type="match status" value="1"/>
</dbReference>
<reference evidence="12" key="1">
    <citation type="journal article" date="2021" name="Science">
        <title>Hunting the eagle killer: A cyanobacterial neurotoxin causes vacuolar myelinopathy.</title>
        <authorList>
            <person name="Breinlinger S."/>
            <person name="Phillips T.J."/>
            <person name="Haram B.N."/>
            <person name="Mares J."/>
            <person name="Martinez Yerena J.A."/>
            <person name="Hrouzek P."/>
            <person name="Sobotka R."/>
            <person name="Henderson W.M."/>
            <person name="Schmieder P."/>
            <person name="Williams S.M."/>
            <person name="Lauderdale J.D."/>
            <person name="Wilde H.D."/>
            <person name="Gerrin W."/>
            <person name="Kust A."/>
            <person name="Washington J.W."/>
            <person name="Wagner C."/>
            <person name="Geier B."/>
            <person name="Liebeke M."/>
            <person name="Enke H."/>
            <person name="Niedermeyer T.H.J."/>
            <person name="Wilde S.B."/>
        </authorList>
    </citation>
    <scope>NUCLEOTIDE SEQUENCE [LARGE SCALE GENOMIC DNA]</scope>
    <source>
        <strain evidence="12">Thurmond2011</strain>
    </source>
</reference>
<comment type="similarity">
    <text evidence="7 10">Belongs to the QueC family.</text>
</comment>
<comment type="cofactor">
    <cofactor evidence="10">
        <name>Zn(2+)</name>
        <dbReference type="ChEBI" id="CHEBI:29105"/>
    </cofactor>
    <text evidence="10">Binds 1 zinc ion per subunit.</text>
</comment>
<evidence type="ECO:0000256" key="3">
    <source>
        <dbReference type="ARBA" id="ARBA00022723"/>
    </source>
</evidence>
<name>A0AAP5MDJ4_9CYAN</name>
<organism evidence="11 12">
    <name type="scientific">Aetokthonos hydrillicola Thurmond2011</name>
    <dbReference type="NCBI Taxonomy" id="2712845"/>
    <lineage>
        <taxon>Bacteria</taxon>
        <taxon>Bacillati</taxon>
        <taxon>Cyanobacteriota</taxon>
        <taxon>Cyanophyceae</taxon>
        <taxon>Nostocales</taxon>
        <taxon>Hapalosiphonaceae</taxon>
        <taxon>Aetokthonos</taxon>
    </lineage>
</organism>
<feature type="binding site" evidence="10">
    <location>
        <position position="202"/>
    </location>
    <ligand>
        <name>Zn(2+)</name>
        <dbReference type="ChEBI" id="CHEBI:29105"/>
    </ligand>
</feature>
<comment type="caution">
    <text evidence="11">The sequence shown here is derived from an EMBL/GenBank/DDBJ whole genome shotgun (WGS) entry which is preliminary data.</text>
</comment>
<accession>A0AAP5MDJ4</accession>
<keyword evidence="12" id="KW-1185">Reference proteome</keyword>
<dbReference type="GO" id="GO:0008270">
    <property type="term" value="F:zinc ion binding"/>
    <property type="evidence" value="ECO:0007669"/>
    <property type="project" value="UniProtKB-UniRule"/>
</dbReference>
<dbReference type="Pfam" id="PF06508">
    <property type="entry name" value="QueC"/>
    <property type="match status" value="1"/>
</dbReference>
<evidence type="ECO:0000256" key="10">
    <source>
        <dbReference type="HAMAP-Rule" id="MF_01633"/>
    </source>
</evidence>
<dbReference type="GO" id="GO:0008616">
    <property type="term" value="P:tRNA queuosine(34) biosynthetic process"/>
    <property type="evidence" value="ECO:0007669"/>
    <property type="project" value="UniProtKB-UniRule"/>
</dbReference>
<dbReference type="NCBIfam" id="TIGR00364">
    <property type="entry name" value="7-cyano-7-deazaguanine synthase QueC"/>
    <property type="match status" value="1"/>
</dbReference>
<feature type="binding site" evidence="10">
    <location>
        <position position="196"/>
    </location>
    <ligand>
        <name>Zn(2+)</name>
        <dbReference type="ChEBI" id="CHEBI:29105"/>
    </ligand>
</feature>
<evidence type="ECO:0000256" key="9">
    <source>
        <dbReference type="ARBA" id="ARBA00047890"/>
    </source>
</evidence>
<comment type="catalytic activity">
    <reaction evidence="9 10">
        <text>7-carboxy-7-carbaguanine + NH4(+) + 2 ATP = 7-cyano-7-carbaguanine + 2 AMP + 2 diphosphate + 2 H(+)</text>
        <dbReference type="Rhea" id="RHEA:27982"/>
        <dbReference type="ChEBI" id="CHEBI:15378"/>
        <dbReference type="ChEBI" id="CHEBI:28938"/>
        <dbReference type="ChEBI" id="CHEBI:30616"/>
        <dbReference type="ChEBI" id="CHEBI:33019"/>
        <dbReference type="ChEBI" id="CHEBI:45075"/>
        <dbReference type="ChEBI" id="CHEBI:61036"/>
        <dbReference type="ChEBI" id="CHEBI:456215"/>
        <dbReference type="EC" id="6.3.4.20"/>
    </reaction>
</comment>
<dbReference type="CDD" id="cd01995">
    <property type="entry name" value="QueC-like"/>
    <property type="match status" value="1"/>
</dbReference>
<keyword evidence="6 10" id="KW-0067">ATP-binding</keyword>
<protein>
    <recommendedName>
        <fullName evidence="8 10">7-cyano-7-deazaguanine synthase</fullName>
        <ecNumber evidence="8 10">6.3.4.20</ecNumber>
    </recommendedName>
    <alternativeName>
        <fullName evidence="10">7-cyano-7-carbaguanine synthase</fullName>
    </alternativeName>
    <alternativeName>
        <fullName evidence="10">PreQ(0) synthase</fullName>
    </alternativeName>
    <alternativeName>
        <fullName evidence="10">Queuosine biosynthesis protein QueC</fullName>
    </alternativeName>
</protein>
<evidence type="ECO:0000256" key="6">
    <source>
        <dbReference type="ARBA" id="ARBA00022840"/>
    </source>
</evidence>
<feature type="binding site" evidence="10">
    <location>
        <position position="199"/>
    </location>
    <ligand>
        <name>Zn(2+)</name>
        <dbReference type="ChEBI" id="CHEBI:29105"/>
    </ligand>
</feature>
<dbReference type="EMBL" id="JAALHA020000024">
    <property type="protein sequence ID" value="MDR9899419.1"/>
    <property type="molecule type" value="Genomic_DNA"/>
</dbReference>
<dbReference type="InterPro" id="IPR014729">
    <property type="entry name" value="Rossmann-like_a/b/a_fold"/>
</dbReference>
<dbReference type="Proteomes" id="UP000667802">
    <property type="component" value="Unassembled WGS sequence"/>
</dbReference>
<keyword evidence="2 10" id="KW-0436">Ligase</keyword>
<evidence type="ECO:0000256" key="1">
    <source>
        <dbReference type="ARBA" id="ARBA00005061"/>
    </source>
</evidence>
<sequence length="243" mass="26705">MSKAVVLLSGGLDSATVAALALASGHEVIALSVYYGQRNARELQSAKKIAHKLEIKEHFVVDINLAQWGGSTLTNHEKFNSTDLTHSTIIANDYVPGRNTVFISVALSLAEAKEANLIYLGFNAADTYYPDTQQSYLESFENLASLYSRNGIEGTAPKLVAPLIKYDKVSIINQALQLGVPIVDTWSCYSGKEEPCGICNACRIRDFGLIKAGRSDLATAKGRDFYVQDTQRATSIFWRFMLR</sequence>
<comment type="pathway">
    <text evidence="1 10">Purine metabolism; 7-cyano-7-deazaguanine biosynthesis.</text>
</comment>
<dbReference type="GO" id="GO:0016879">
    <property type="term" value="F:ligase activity, forming carbon-nitrogen bonds"/>
    <property type="evidence" value="ECO:0007669"/>
    <property type="project" value="UniProtKB-UniRule"/>
</dbReference>
<evidence type="ECO:0000313" key="11">
    <source>
        <dbReference type="EMBL" id="MDR9899419.1"/>
    </source>
</evidence>
<dbReference type="GO" id="GO:0005524">
    <property type="term" value="F:ATP binding"/>
    <property type="evidence" value="ECO:0007669"/>
    <property type="project" value="UniProtKB-UniRule"/>
</dbReference>